<comment type="caution">
    <text evidence="2">The sequence shown here is derived from an EMBL/GenBank/DDBJ whole genome shotgun (WGS) entry which is preliminary data.</text>
</comment>
<evidence type="ECO:0000256" key="1">
    <source>
        <dbReference type="SAM" id="MobiDB-lite"/>
    </source>
</evidence>
<dbReference type="InterPro" id="IPR021737">
    <property type="entry name" value="Phage_phiKZ_Orf197"/>
</dbReference>
<feature type="region of interest" description="Disordered" evidence="1">
    <location>
        <begin position="1"/>
        <end position="20"/>
    </location>
</feature>
<organism evidence="2 3">
    <name type="scientific">Streptomyces caniscabiei</name>
    <dbReference type="NCBI Taxonomy" id="2746961"/>
    <lineage>
        <taxon>Bacteria</taxon>
        <taxon>Bacillati</taxon>
        <taxon>Actinomycetota</taxon>
        <taxon>Actinomycetes</taxon>
        <taxon>Kitasatosporales</taxon>
        <taxon>Streptomycetaceae</taxon>
        <taxon>Streptomyces</taxon>
    </lineage>
</organism>
<evidence type="ECO:0000313" key="2">
    <source>
        <dbReference type="EMBL" id="MBD9721973.1"/>
    </source>
</evidence>
<dbReference type="AlphaFoldDB" id="A0A927L3L2"/>
<dbReference type="EMBL" id="JACYXT010000001">
    <property type="protein sequence ID" value="MBD9721973.1"/>
    <property type="molecule type" value="Genomic_DNA"/>
</dbReference>
<dbReference type="Pfam" id="PF11750">
    <property type="entry name" value="DUF3307"/>
    <property type="match status" value="1"/>
</dbReference>
<reference evidence="2" key="1">
    <citation type="submission" date="2020-09" db="EMBL/GenBank/DDBJ databases">
        <title>Streptomyces canutascabiei sp. nov., which causes potato common scab and is distributed across the world.</title>
        <authorList>
            <person name="Nguyen H.P."/>
            <person name="Weisberg A.J."/>
            <person name="Chang J.H."/>
            <person name="Clarke C.R."/>
        </authorList>
    </citation>
    <scope>NUCLEOTIDE SEQUENCE</scope>
    <source>
        <strain evidence="2">ID-01-6.2a</strain>
    </source>
</reference>
<evidence type="ECO:0000313" key="3">
    <source>
        <dbReference type="Proteomes" id="UP000661025"/>
    </source>
</evidence>
<protein>
    <submittedName>
        <fullName evidence="2">DUF3307 domain-containing protein</fullName>
    </submittedName>
</protein>
<dbReference type="Proteomes" id="UP000661025">
    <property type="component" value="Unassembled WGS sequence"/>
</dbReference>
<accession>A0A927L3L2</accession>
<gene>
    <name evidence="2" type="ORF">IHE70_01670</name>
</gene>
<name>A0A927L3L2_9ACTN</name>
<proteinExistence type="predicted"/>
<sequence>MRADRAGVRRQRTAVGRLPGREGGRVTGEIAFGILLAHLAGDYLIQSDWMANEKTKHFLAPRSYWHPWSECSATGYHQDRPAWLAVWLMIIADNTIHLVINAAAVTWL</sequence>